<evidence type="ECO:0000313" key="4">
    <source>
        <dbReference type="Proteomes" id="UP000000226"/>
    </source>
</evidence>
<dbReference type="SMR" id="V7D147"/>
<reference evidence="4" key="1">
    <citation type="journal article" date="2014" name="Nat. Genet.">
        <title>A reference genome for common bean and genome-wide analysis of dual domestications.</title>
        <authorList>
            <person name="Schmutz J."/>
            <person name="McClean P.E."/>
            <person name="Mamidi S."/>
            <person name="Wu G.A."/>
            <person name="Cannon S.B."/>
            <person name="Grimwood J."/>
            <person name="Jenkins J."/>
            <person name="Shu S."/>
            <person name="Song Q."/>
            <person name="Chavarro C."/>
            <person name="Torres-Torres M."/>
            <person name="Geffroy V."/>
            <person name="Moghaddam S.M."/>
            <person name="Gao D."/>
            <person name="Abernathy B."/>
            <person name="Barry K."/>
            <person name="Blair M."/>
            <person name="Brick M.A."/>
            <person name="Chovatia M."/>
            <person name="Gepts P."/>
            <person name="Goodstein D.M."/>
            <person name="Gonzales M."/>
            <person name="Hellsten U."/>
            <person name="Hyten D.L."/>
            <person name="Jia G."/>
            <person name="Kelly J.D."/>
            <person name="Kudrna D."/>
            <person name="Lee R."/>
            <person name="Richard M.M."/>
            <person name="Miklas P.N."/>
            <person name="Osorno J.M."/>
            <person name="Rodrigues J."/>
            <person name="Thareau V."/>
            <person name="Urrea C.A."/>
            <person name="Wang M."/>
            <person name="Yu Y."/>
            <person name="Zhang M."/>
            <person name="Wing R.A."/>
            <person name="Cregan P.B."/>
            <person name="Rokhsar D.S."/>
            <person name="Jackson S.A."/>
        </authorList>
    </citation>
    <scope>NUCLEOTIDE SEQUENCE [LARGE SCALE GENOMIC DNA]</scope>
    <source>
        <strain evidence="4">cv. G19833</strain>
    </source>
</reference>
<feature type="coiled-coil region" evidence="1">
    <location>
        <begin position="118"/>
        <end position="145"/>
    </location>
</feature>
<accession>V7D147</accession>
<protein>
    <submittedName>
        <fullName evidence="3">Uncharacterized protein</fullName>
    </submittedName>
</protein>
<sequence>MEISIARPHLETQGIFFSNISRTMGWESSKKLSCKVAALSSTRDFHRLASSFQAFTTVYPKRHFICRPNSVPISLQESASYGDNSLEGEKPSRDSEEETLAQPLTREQVMTLLADTQREKLTKKLSEANQQNRFLKRQLNVKEDALVKFKSELGVIELEIQALTRLAAEIAQCGIPEGSRRINGKYIHSHLVARLEALRGQLKEQIKDVDAAQSKAVSVFWIGMAERQVLGLNVQDTK</sequence>
<dbReference type="AlphaFoldDB" id="V7D147"/>
<keyword evidence="4" id="KW-1185">Reference proteome</keyword>
<keyword evidence="1" id="KW-0175">Coiled coil</keyword>
<dbReference type="OrthoDB" id="531008at2759"/>
<dbReference type="PANTHER" id="PTHR47342:SF1">
    <property type="entry name" value="PROTEIN PTST, CHLOROPLASTIC"/>
    <property type="match status" value="1"/>
</dbReference>
<dbReference type="PANTHER" id="PTHR47342">
    <property type="entry name" value="PROTEIN PTST, CHLOROPLASTIC"/>
    <property type="match status" value="1"/>
</dbReference>
<feature type="region of interest" description="Disordered" evidence="2">
    <location>
        <begin position="81"/>
        <end position="101"/>
    </location>
</feature>
<evidence type="ECO:0000313" key="3">
    <source>
        <dbReference type="EMBL" id="ESW35383.1"/>
    </source>
</evidence>
<evidence type="ECO:0000256" key="1">
    <source>
        <dbReference type="SAM" id="Coils"/>
    </source>
</evidence>
<dbReference type="Proteomes" id="UP000000226">
    <property type="component" value="Chromosome 1"/>
</dbReference>
<dbReference type="EMBL" id="CM002288">
    <property type="protein sequence ID" value="ESW35383.1"/>
    <property type="molecule type" value="Genomic_DNA"/>
</dbReference>
<organism evidence="3 4">
    <name type="scientific">Phaseolus vulgaris</name>
    <name type="common">Kidney bean</name>
    <name type="synonym">French bean</name>
    <dbReference type="NCBI Taxonomy" id="3885"/>
    <lineage>
        <taxon>Eukaryota</taxon>
        <taxon>Viridiplantae</taxon>
        <taxon>Streptophyta</taxon>
        <taxon>Embryophyta</taxon>
        <taxon>Tracheophyta</taxon>
        <taxon>Spermatophyta</taxon>
        <taxon>Magnoliopsida</taxon>
        <taxon>eudicotyledons</taxon>
        <taxon>Gunneridae</taxon>
        <taxon>Pentapetalae</taxon>
        <taxon>rosids</taxon>
        <taxon>fabids</taxon>
        <taxon>Fabales</taxon>
        <taxon>Fabaceae</taxon>
        <taxon>Papilionoideae</taxon>
        <taxon>50 kb inversion clade</taxon>
        <taxon>NPAAA clade</taxon>
        <taxon>indigoferoid/millettioid clade</taxon>
        <taxon>Phaseoleae</taxon>
        <taxon>Phaseolus</taxon>
    </lineage>
</organism>
<proteinExistence type="predicted"/>
<gene>
    <name evidence="3" type="ORF">PHAVU_001G230700g</name>
</gene>
<name>V7D147_PHAVU</name>
<evidence type="ECO:0000256" key="2">
    <source>
        <dbReference type="SAM" id="MobiDB-lite"/>
    </source>
</evidence>
<dbReference type="Gramene" id="ESW35383">
    <property type="protein sequence ID" value="ESW35383"/>
    <property type="gene ID" value="PHAVU_001G230700g"/>
</dbReference>